<dbReference type="PANTHER" id="PTHR40084">
    <property type="entry name" value="PHOSPHOHYDROLASE, PHP FAMILY"/>
    <property type="match status" value="1"/>
</dbReference>
<keyword evidence="2" id="KW-1185">Reference proteome</keyword>
<protein>
    <submittedName>
        <fullName evidence="1">Uncharacterized protein (TIGR00375 family)</fullName>
    </submittedName>
</protein>
<evidence type="ECO:0000313" key="2">
    <source>
        <dbReference type="Proteomes" id="UP000255326"/>
    </source>
</evidence>
<dbReference type="Pfam" id="PF13263">
    <property type="entry name" value="PHP_C"/>
    <property type="match status" value="1"/>
</dbReference>
<dbReference type="InterPro" id="IPR010994">
    <property type="entry name" value="RuvA_2-like"/>
</dbReference>
<dbReference type="SUPFAM" id="SSF47781">
    <property type="entry name" value="RuvA domain 2-like"/>
    <property type="match status" value="1"/>
</dbReference>
<dbReference type="OrthoDB" id="9810135at2"/>
<organism evidence="1 2">
    <name type="scientific">Falsibacillus pallidus</name>
    <dbReference type="NCBI Taxonomy" id="493781"/>
    <lineage>
        <taxon>Bacteria</taxon>
        <taxon>Bacillati</taxon>
        <taxon>Bacillota</taxon>
        <taxon>Bacilli</taxon>
        <taxon>Bacillales</taxon>
        <taxon>Bacillaceae</taxon>
        <taxon>Falsibacillus</taxon>
    </lineage>
</organism>
<dbReference type="CDD" id="cd19067">
    <property type="entry name" value="PfuEndoQ-like"/>
    <property type="match status" value="1"/>
</dbReference>
<dbReference type="EMBL" id="QQAY01000009">
    <property type="protein sequence ID" value="RDI41263.1"/>
    <property type="molecule type" value="Genomic_DNA"/>
</dbReference>
<dbReference type="Gene3D" id="3.20.20.140">
    <property type="entry name" value="Metal-dependent hydrolases"/>
    <property type="match status" value="1"/>
</dbReference>
<comment type="caution">
    <text evidence="1">The sequence shown here is derived from an EMBL/GenBank/DDBJ whole genome shotgun (WGS) entry which is preliminary data.</text>
</comment>
<reference evidence="1 2" key="1">
    <citation type="submission" date="2018-07" db="EMBL/GenBank/DDBJ databases">
        <title>Genomic Encyclopedia of Type Strains, Phase IV (KMG-IV): sequencing the most valuable type-strain genomes for metagenomic binning, comparative biology and taxonomic classification.</title>
        <authorList>
            <person name="Goeker M."/>
        </authorList>
    </citation>
    <scope>NUCLEOTIDE SEQUENCE [LARGE SCALE GENOMIC DNA]</scope>
    <source>
        <strain evidence="1 2">DSM 25281</strain>
    </source>
</reference>
<accession>A0A370GH69</accession>
<dbReference type="SUPFAM" id="SSF89550">
    <property type="entry name" value="PHP domain-like"/>
    <property type="match status" value="1"/>
</dbReference>
<gene>
    <name evidence="1" type="ORF">DFR59_109109</name>
</gene>
<dbReference type="InterPro" id="IPR016195">
    <property type="entry name" value="Pol/histidinol_Pase-like"/>
</dbReference>
<proteinExistence type="predicted"/>
<dbReference type="Proteomes" id="UP000255326">
    <property type="component" value="Unassembled WGS sequence"/>
</dbReference>
<evidence type="ECO:0000313" key="1">
    <source>
        <dbReference type="EMBL" id="RDI41263.1"/>
    </source>
</evidence>
<sequence length="386" mass="42702">MNSYYADLHIHIGRDFHGRPVKITGAKSLTLQNILEFSMGQKGVDIVGIIDCHSPGVIEEIEFLTSTGDLKTHSGGGLVYKDTVTLIAGSELEIYDENCKGPVHVLAYFPTMEKMKHFSDWLSPYVTNIHLSSQRVYIDGRALQGKVKELDGLFIPAHVFTPFKSLFGKGVVSSITEVFDPELIDAIELGLSADTHMADQILELHSYPFLTNSDAHSLQKIAREYQELKLNEPTFQEFVYALKGLQGRGIISNYGLDPLLGKYHETSCADCGSRPGEEKICPNCGSRKLIKGVSKRIKELSSDSSEHPNRPPYIHQVPLEFLPGLGPKTLNKLLARFGTEMATIHESKWEELIEIVPAKIAELIVEARNGTLKVRPGGGGVYGKIE</sequence>
<dbReference type="PANTHER" id="PTHR40084:SF1">
    <property type="entry name" value="PHOSPHOTRANSFERASE"/>
    <property type="match status" value="1"/>
</dbReference>
<dbReference type="Gene3D" id="1.10.150.20">
    <property type="entry name" value="5' to 3' exonuclease, C-terminal subdomain"/>
    <property type="match status" value="1"/>
</dbReference>
<dbReference type="RefSeq" id="WP_114746242.1">
    <property type="nucleotide sequence ID" value="NZ_QQAY01000009.1"/>
</dbReference>
<dbReference type="AlphaFoldDB" id="A0A370GH69"/>
<name>A0A370GH69_9BACI</name>